<keyword evidence="1" id="KW-0677">Repeat</keyword>
<dbReference type="PROSITE" id="PS50088">
    <property type="entry name" value="ANK_REPEAT"/>
    <property type="match status" value="1"/>
</dbReference>
<proteinExistence type="predicted"/>
<dbReference type="InterPro" id="IPR002110">
    <property type="entry name" value="Ankyrin_rpt"/>
</dbReference>
<evidence type="ECO:0000256" key="2">
    <source>
        <dbReference type="PROSITE-ProRule" id="PRU00023"/>
    </source>
</evidence>
<evidence type="ECO:0000259" key="3">
    <source>
        <dbReference type="PROSITE" id="PS50837"/>
    </source>
</evidence>
<evidence type="ECO:0000313" key="4">
    <source>
        <dbReference type="EMBL" id="KAH7252777.1"/>
    </source>
</evidence>
<accession>A0A8K0S3X9</accession>
<name>A0A8K0S3X9_9HYPO</name>
<dbReference type="InterPro" id="IPR054471">
    <property type="entry name" value="GPIID_WHD"/>
</dbReference>
<dbReference type="Gene3D" id="3.40.50.300">
    <property type="entry name" value="P-loop containing nucleotide triphosphate hydrolases"/>
    <property type="match status" value="1"/>
</dbReference>
<dbReference type="Pfam" id="PF22939">
    <property type="entry name" value="WHD_GPIID"/>
    <property type="match status" value="1"/>
</dbReference>
<dbReference type="InterPro" id="IPR056884">
    <property type="entry name" value="NPHP3-like_N"/>
</dbReference>
<comment type="caution">
    <text evidence="4">The sequence shown here is derived from an EMBL/GenBank/DDBJ whole genome shotgun (WGS) entry which is preliminary data.</text>
</comment>
<dbReference type="AlphaFoldDB" id="A0A8K0S3X9"/>
<evidence type="ECO:0000313" key="5">
    <source>
        <dbReference type="Proteomes" id="UP000813427"/>
    </source>
</evidence>
<evidence type="ECO:0000256" key="1">
    <source>
        <dbReference type="ARBA" id="ARBA00022737"/>
    </source>
</evidence>
<dbReference type="PANTHER" id="PTHR10039:SF14">
    <property type="entry name" value="NACHT DOMAIN-CONTAINING PROTEIN"/>
    <property type="match status" value="1"/>
</dbReference>
<dbReference type="Proteomes" id="UP000813427">
    <property type="component" value="Unassembled WGS sequence"/>
</dbReference>
<feature type="repeat" description="ANK" evidence="2">
    <location>
        <begin position="1042"/>
        <end position="1077"/>
    </location>
</feature>
<dbReference type="PANTHER" id="PTHR10039">
    <property type="entry name" value="AMELOGENIN"/>
    <property type="match status" value="1"/>
</dbReference>
<dbReference type="Pfam" id="PF24883">
    <property type="entry name" value="NPHP3_N"/>
    <property type="match status" value="1"/>
</dbReference>
<dbReference type="InterPro" id="IPR007111">
    <property type="entry name" value="NACHT_NTPase"/>
</dbReference>
<keyword evidence="2" id="KW-0040">ANK repeat</keyword>
<dbReference type="InterPro" id="IPR027417">
    <property type="entry name" value="P-loop_NTPase"/>
</dbReference>
<dbReference type="SUPFAM" id="SSF52540">
    <property type="entry name" value="P-loop containing nucleoside triphosphate hydrolases"/>
    <property type="match status" value="1"/>
</dbReference>
<reference evidence="4" key="1">
    <citation type="journal article" date="2021" name="Nat. Commun.">
        <title>Genetic determinants of endophytism in the Arabidopsis root mycobiome.</title>
        <authorList>
            <person name="Mesny F."/>
            <person name="Miyauchi S."/>
            <person name="Thiergart T."/>
            <person name="Pickel B."/>
            <person name="Atanasova L."/>
            <person name="Karlsson M."/>
            <person name="Huettel B."/>
            <person name="Barry K.W."/>
            <person name="Haridas S."/>
            <person name="Chen C."/>
            <person name="Bauer D."/>
            <person name="Andreopoulos W."/>
            <person name="Pangilinan J."/>
            <person name="LaButti K."/>
            <person name="Riley R."/>
            <person name="Lipzen A."/>
            <person name="Clum A."/>
            <person name="Drula E."/>
            <person name="Henrissat B."/>
            <person name="Kohler A."/>
            <person name="Grigoriev I.V."/>
            <person name="Martin F.M."/>
            <person name="Hacquard S."/>
        </authorList>
    </citation>
    <scope>NUCLEOTIDE SEQUENCE</scope>
    <source>
        <strain evidence="4">MPI-SDFR-AT-0068</strain>
    </source>
</reference>
<protein>
    <recommendedName>
        <fullName evidence="3">NACHT domain-containing protein</fullName>
    </recommendedName>
</protein>
<sequence>MTTAQRAFEAAMVDFKDKLKDHSFYDQIIQTTSIEQVYQDIEKLQDKQAKSGRLRHMSKIEPFLARLREYSADVLKQSFDALLNALEEIGNVLPDFCELAEMFANNNRLQELLVLYFRDILQFYLISTKLFSMRRLKVVFEMFWPSHRDRIQVVVKHMASHRDLIRKEVRMEEIRGAGELRNRELQHFVQTEENNIAQEYASHRAHISPKSYDRDLYRFSEAVCNGTGKWLFRDLSFKNWLANKEKAKPILWLRGIPGAGKTLLASSVIKHTQSLDGAYTVFAFLTYLDSHISALSVLHSLIFQLASTSLSLKTMLCQSDLQHLGNDFNVAATLFQMVIQSAGFVRVIIDGLDEIEPAQRSRLIRELVRLSGECEECQILLTSRAESDIASDLDGKTIDIQVDKNNAGSIQVFINQTMEEWFKERGFIQNVQDQLQGWAAPLAFRAKGMFLYAKVILRIIYYINDIGDIQNQLDHLPSSLEDAYGRVLQQINASPDPQRKSLARSILGWVGCAPSPMTLKEIEQTLLIDPDGPSKLPRVQAKVDVVRICGPIVDLVDGHVQFVHFTVREYIFSTKIPNSITLSEVALDLAIRCAVYMCQDHHDPDLTKDEIDANIMWGAYRLHHFSSSFWLDLIHQYLTLSGSNTIPDNHYTETDQSESSLHPAILDLKSQEPALVEMLKACTEFQTSLSKSDFRLNNPDQWFHTSPLSIPKISIALDERLDEFDDENLSIVESLSYHYGPRCFRCGFLGCHYRRYGFGTKTSRQAHEKHHQKPWNCNHPGCRFATQGFISRKMRDAHLKSGHSHAADPAPPERLEDEKLQPFMFDLIETDRVDILKSLIPRLRNLKPLVQIEVAIHAAKTGSHSILQLFNDSGLLTGAFVTEGIISWKHLTHLARSTIRSESVSFSKILLCWVATLNLRLGDMQNFQLAVKDIFATLMALESENLFELWRPILASGFGITGTGMEVAQVFAFQGAISSTENVPSRERMLLGIWEEYKVLDTIKARERHRILPGIADSSCCINLARYAIQHGCGVDTQSSYNSLTALQVASRKTTQEAAYIMEFLLLQGADPNKRTAKRRIGDEKGAQGISKWLGLTWEQLVESTAEERQRNRKDENEGSSSG</sequence>
<organism evidence="4 5">
    <name type="scientific">Fusarium tricinctum</name>
    <dbReference type="NCBI Taxonomy" id="61284"/>
    <lineage>
        <taxon>Eukaryota</taxon>
        <taxon>Fungi</taxon>
        <taxon>Dikarya</taxon>
        <taxon>Ascomycota</taxon>
        <taxon>Pezizomycotina</taxon>
        <taxon>Sordariomycetes</taxon>
        <taxon>Hypocreomycetidae</taxon>
        <taxon>Hypocreales</taxon>
        <taxon>Nectriaceae</taxon>
        <taxon>Fusarium</taxon>
        <taxon>Fusarium tricinctum species complex</taxon>
    </lineage>
</organism>
<dbReference type="EMBL" id="JAGPXF010000003">
    <property type="protein sequence ID" value="KAH7252777.1"/>
    <property type="molecule type" value="Genomic_DNA"/>
</dbReference>
<dbReference type="PROSITE" id="PS50837">
    <property type="entry name" value="NACHT"/>
    <property type="match status" value="1"/>
</dbReference>
<dbReference type="OrthoDB" id="21416at2759"/>
<keyword evidence="5" id="KW-1185">Reference proteome</keyword>
<feature type="domain" description="NACHT" evidence="3">
    <location>
        <begin position="249"/>
        <end position="384"/>
    </location>
</feature>
<gene>
    <name evidence="4" type="ORF">BKA59DRAFT_500713</name>
</gene>